<organism evidence="2 3">
    <name type="scientific">Marasmiellus scandens</name>
    <dbReference type="NCBI Taxonomy" id="2682957"/>
    <lineage>
        <taxon>Eukaryota</taxon>
        <taxon>Fungi</taxon>
        <taxon>Dikarya</taxon>
        <taxon>Basidiomycota</taxon>
        <taxon>Agaricomycotina</taxon>
        <taxon>Agaricomycetes</taxon>
        <taxon>Agaricomycetidae</taxon>
        <taxon>Agaricales</taxon>
        <taxon>Marasmiineae</taxon>
        <taxon>Omphalotaceae</taxon>
        <taxon>Marasmiellus</taxon>
    </lineage>
</organism>
<dbReference type="Pfam" id="PF20414">
    <property type="entry name" value="DUF6698"/>
    <property type="match status" value="1"/>
</dbReference>
<feature type="region of interest" description="Disordered" evidence="1">
    <location>
        <begin position="1"/>
        <end position="94"/>
    </location>
</feature>
<name>A0ABR1IUK5_9AGAR</name>
<evidence type="ECO:0000313" key="2">
    <source>
        <dbReference type="EMBL" id="KAK7441578.1"/>
    </source>
</evidence>
<reference evidence="2 3" key="1">
    <citation type="submission" date="2024-01" db="EMBL/GenBank/DDBJ databases">
        <title>A draft genome for the cacao thread blight pathogen Marasmiellus scandens.</title>
        <authorList>
            <person name="Baruah I.K."/>
            <person name="Leung J."/>
            <person name="Bukari Y."/>
            <person name="Amoako-Attah I."/>
            <person name="Meinhardt L.W."/>
            <person name="Bailey B.A."/>
            <person name="Cohen S.P."/>
        </authorList>
    </citation>
    <scope>NUCLEOTIDE SEQUENCE [LARGE SCALE GENOMIC DNA]</scope>
    <source>
        <strain evidence="2 3">GH-19</strain>
    </source>
</reference>
<dbReference type="InterPro" id="IPR046521">
    <property type="entry name" value="DUF6698"/>
</dbReference>
<feature type="region of interest" description="Disordered" evidence="1">
    <location>
        <begin position="296"/>
        <end position="322"/>
    </location>
</feature>
<dbReference type="EMBL" id="JBANRG010000062">
    <property type="protein sequence ID" value="KAK7441578.1"/>
    <property type="molecule type" value="Genomic_DNA"/>
</dbReference>
<gene>
    <name evidence="2" type="ORF">VKT23_016570</name>
</gene>
<feature type="compositionally biased region" description="Low complexity" evidence="1">
    <location>
        <begin position="13"/>
        <end position="61"/>
    </location>
</feature>
<comment type="caution">
    <text evidence="2">The sequence shown here is derived from an EMBL/GenBank/DDBJ whole genome shotgun (WGS) entry which is preliminary data.</text>
</comment>
<evidence type="ECO:0000256" key="1">
    <source>
        <dbReference type="SAM" id="MobiDB-lite"/>
    </source>
</evidence>
<protein>
    <submittedName>
        <fullName evidence="2">Uncharacterized protein</fullName>
    </submittedName>
</protein>
<feature type="compositionally biased region" description="Acidic residues" evidence="1">
    <location>
        <begin position="299"/>
        <end position="317"/>
    </location>
</feature>
<evidence type="ECO:0000313" key="3">
    <source>
        <dbReference type="Proteomes" id="UP001498398"/>
    </source>
</evidence>
<keyword evidence="3" id="KW-1185">Reference proteome</keyword>
<feature type="compositionally biased region" description="Acidic residues" evidence="1">
    <location>
        <begin position="74"/>
        <end position="85"/>
    </location>
</feature>
<accession>A0ABR1IUK5</accession>
<proteinExistence type="predicted"/>
<sequence length="341" mass="37912">MTRGTRARGRGQGTARGVTRARGGPAAARGNATTAATTTTATRPTAATTVTRPAQARARAPLAPIQNNTPPSTDPEEGHDEDQEPQEPPAYVGKRKWTYDEIAGALSIRATTKRQKIDNEILEPFSQLGRWTQRGIDLDPDVHHIVKVGIALSEDFSEMEGIESFAASEEVLDDYTKEEQTSMLTLFNEMVAYEPDLGALLVEIIKYEDIDMFNNLLDELLSKVHQARTSDLNRLKTHTSAFLAPNPHIKALDPPLTVSISKSDRGINHPVIAALFCPREHVFRMLEELDNDYTLYIDGDTDDEGEDDEDEEEEDEAERATIPEEYGLFYYISAALTYVLF</sequence>
<dbReference type="Proteomes" id="UP001498398">
    <property type="component" value="Unassembled WGS sequence"/>
</dbReference>